<dbReference type="SUPFAM" id="SSF54637">
    <property type="entry name" value="Thioesterase/thiol ester dehydrase-isomerase"/>
    <property type="match status" value="1"/>
</dbReference>
<proteinExistence type="predicted"/>
<dbReference type="STRING" id="930129.SAMN05216352_10455"/>
<dbReference type="GO" id="GO:0016787">
    <property type="term" value="F:hydrolase activity"/>
    <property type="evidence" value="ECO:0007669"/>
    <property type="project" value="UniProtKB-KW"/>
</dbReference>
<dbReference type="Gene3D" id="3.10.129.10">
    <property type="entry name" value="Hotdog Thioesterase"/>
    <property type="match status" value="1"/>
</dbReference>
<organism evidence="1 2">
    <name type="scientific">Alteribacillus bidgolensis</name>
    <dbReference type="NCBI Taxonomy" id="930129"/>
    <lineage>
        <taxon>Bacteria</taxon>
        <taxon>Bacillati</taxon>
        <taxon>Bacillota</taxon>
        <taxon>Bacilli</taxon>
        <taxon>Bacillales</taxon>
        <taxon>Bacillaceae</taxon>
        <taxon>Alteribacillus</taxon>
    </lineage>
</organism>
<dbReference type="AlphaFoldDB" id="A0A1G8H0L5"/>
<sequence>MRLLYKDQVKKYFVDYNKHMNDAAYFRVFSIAGEQFTSSLGLNEQGRNHYGATIFTLETHVVYIKRNIRRGSVSSFRKAA</sequence>
<reference evidence="1 2" key="1">
    <citation type="submission" date="2016-10" db="EMBL/GenBank/DDBJ databases">
        <authorList>
            <person name="de Groot N.N."/>
        </authorList>
    </citation>
    <scope>NUCLEOTIDE SEQUENCE [LARGE SCALE GENOMIC DNA]</scope>
    <source>
        <strain evidence="2">P4B,CCM 7963,CECT 7998,DSM 25260,IBRC-M 10614,KCTC 13821</strain>
    </source>
</reference>
<gene>
    <name evidence="1" type="ORF">SAMN05216352_10455</name>
</gene>
<dbReference type="OrthoDB" id="6117985at2"/>
<name>A0A1G8H0L5_9BACI</name>
<dbReference type="Pfam" id="PF13279">
    <property type="entry name" value="4HBT_2"/>
    <property type="match status" value="1"/>
</dbReference>
<evidence type="ECO:0000313" key="1">
    <source>
        <dbReference type="EMBL" id="SDI00195.1"/>
    </source>
</evidence>
<accession>A0A1G8H0L5</accession>
<keyword evidence="1" id="KW-0378">Hydrolase</keyword>
<evidence type="ECO:0000313" key="2">
    <source>
        <dbReference type="Proteomes" id="UP000199017"/>
    </source>
</evidence>
<dbReference type="InterPro" id="IPR029069">
    <property type="entry name" value="HotDog_dom_sf"/>
</dbReference>
<dbReference type="EMBL" id="FNDU01000004">
    <property type="protein sequence ID" value="SDI00195.1"/>
    <property type="molecule type" value="Genomic_DNA"/>
</dbReference>
<protein>
    <submittedName>
        <fullName evidence="1">Acyl-CoA thioester hydrolase</fullName>
    </submittedName>
</protein>
<keyword evidence="2" id="KW-1185">Reference proteome</keyword>
<dbReference type="Proteomes" id="UP000199017">
    <property type="component" value="Unassembled WGS sequence"/>
</dbReference>